<feature type="transmembrane region" description="Helical" evidence="19">
    <location>
        <begin position="112"/>
        <end position="129"/>
    </location>
</feature>
<keyword evidence="16" id="KW-0594">Phospholipid biosynthesis</keyword>
<evidence type="ECO:0000256" key="2">
    <source>
        <dbReference type="ARBA" id="ARBA00004651"/>
    </source>
</evidence>
<evidence type="ECO:0000256" key="7">
    <source>
        <dbReference type="ARBA" id="ARBA00019373"/>
    </source>
</evidence>
<dbReference type="Pfam" id="PF01148">
    <property type="entry name" value="CTP_transf_1"/>
    <property type="match status" value="1"/>
</dbReference>
<feature type="transmembrane region" description="Helical" evidence="19">
    <location>
        <begin position="176"/>
        <end position="194"/>
    </location>
</feature>
<evidence type="ECO:0000256" key="18">
    <source>
        <dbReference type="RuleBase" id="RU003938"/>
    </source>
</evidence>
<evidence type="ECO:0000256" key="11">
    <source>
        <dbReference type="ARBA" id="ARBA00022692"/>
    </source>
</evidence>
<keyword evidence="12 18" id="KW-0548">Nucleotidyltransferase</keyword>
<reference evidence="21" key="1">
    <citation type="journal article" date="2019" name="Int. J. Syst. Evol. Microbiol.">
        <title>The Global Catalogue of Microorganisms (GCM) 10K type strain sequencing project: providing services to taxonomists for standard genome sequencing and annotation.</title>
        <authorList>
            <consortium name="The Broad Institute Genomics Platform"/>
            <consortium name="The Broad Institute Genome Sequencing Center for Infectious Disease"/>
            <person name="Wu L."/>
            <person name="Ma J."/>
        </authorList>
    </citation>
    <scope>NUCLEOTIDE SEQUENCE [LARGE SCALE GENOMIC DNA]</scope>
    <source>
        <strain evidence="21">CGMCC 1.19032</strain>
    </source>
</reference>
<comment type="caution">
    <text evidence="20">The sequence shown here is derived from an EMBL/GenBank/DDBJ whole genome shotgun (WGS) entry which is preliminary data.</text>
</comment>
<evidence type="ECO:0000256" key="14">
    <source>
        <dbReference type="ARBA" id="ARBA00023098"/>
    </source>
</evidence>
<dbReference type="PROSITE" id="PS01315">
    <property type="entry name" value="CDS"/>
    <property type="match status" value="1"/>
</dbReference>
<evidence type="ECO:0000256" key="12">
    <source>
        <dbReference type="ARBA" id="ARBA00022695"/>
    </source>
</evidence>
<keyword evidence="14" id="KW-0443">Lipid metabolism</keyword>
<dbReference type="GO" id="GO:0016779">
    <property type="term" value="F:nucleotidyltransferase activity"/>
    <property type="evidence" value="ECO:0007669"/>
    <property type="project" value="UniProtKB-KW"/>
</dbReference>
<evidence type="ECO:0000256" key="9">
    <source>
        <dbReference type="ARBA" id="ARBA00022516"/>
    </source>
</evidence>
<keyword evidence="9" id="KW-0444">Lipid biosynthesis</keyword>
<evidence type="ECO:0000256" key="19">
    <source>
        <dbReference type="SAM" id="Phobius"/>
    </source>
</evidence>
<evidence type="ECO:0000256" key="16">
    <source>
        <dbReference type="ARBA" id="ARBA00023209"/>
    </source>
</evidence>
<dbReference type="EC" id="2.7.7.41" evidence="6 18"/>
<comment type="catalytic activity">
    <reaction evidence="1 18">
        <text>a 1,2-diacyl-sn-glycero-3-phosphate + CTP + H(+) = a CDP-1,2-diacyl-sn-glycerol + diphosphate</text>
        <dbReference type="Rhea" id="RHEA:16229"/>
        <dbReference type="ChEBI" id="CHEBI:15378"/>
        <dbReference type="ChEBI" id="CHEBI:33019"/>
        <dbReference type="ChEBI" id="CHEBI:37563"/>
        <dbReference type="ChEBI" id="CHEBI:58332"/>
        <dbReference type="ChEBI" id="CHEBI:58608"/>
        <dbReference type="EC" id="2.7.7.41"/>
    </reaction>
</comment>
<keyword evidence="21" id="KW-1185">Reference proteome</keyword>
<keyword evidence="8" id="KW-1003">Cell membrane</keyword>
<dbReference type="Proteomes" id="UP001595969">
    <property type="component" value="Unassembled WGS sequence"/>
</dbReference>
<evidence type="ECO:0000256" key="5">
    <source>
        <dbReference type="ARBA" id="ARBA00010185"/>
    </source>
</evidence>
<evidence type="ECO:0000256" key="1">
    <source>
        <dbReference type="ARBA" id="ARBA00001698"/>
    </source>
</evidence>
<sequence>MRQRVITAVVALVLFIPIVYFDFAGISVGLLAGLLAGVGVYELFRMKGLTLLSLEGGLSLIGALILALPRDPWFQFLPEKTDKFMLFYLIVLLLLGISVISKNTYTIDEAGFPILVSLYAGVGFGAFANARKESLIVLCFGLLIVWATDIGAYMVGREYGKNKLWPEISPNKTIEGAVGGILSAIVIAIVYLIVFPGKTYFNQSSFVLILMTAVLSVVGQFGDLVESAIKRHYGVKDSGIILPGHGGILDRFDSLLFVFPIMHLFGIF</sequence>
<dbReference type="EMBL" id="JBHSGS010000040">
    <property type="protein sequence ID" value="MFC4719542.1"/>
    <property type="molecule type" value="Genomic_DNA"/>
</dbReference>
<keyword evidence="10 18" id="KW-0808">Transferase</keyword>
<evidence type="ECO:0000256" key="17">
    <source>
        <dbReference type="ARBA" id="ARBA00023264"/>
    </source>
</evidence>
<name>A0ABV9MU86_9ENTE</name>
<dbReference type="PANTHER" id="PTHR46382">
    <property type="entry name" value="PHOSPHATIDATE CYTIDYLYLTRANSFERASE"/>
    <property type="match status" value="1"/>
</dbReference>
<evidence type="ECO:0000256" key="10">
    <source>
        <dbReference type="ARBA" id="ARBA00022679"/>
    </source>
</evidence>
<dbReference type="InterPro" id="IPR000374">
    <property type="entry name" value="PC_trans"/>
</dbReference>
<keyword evidence="17" id="KW-1208">Phospholipid metabolism</keyword>
<evidence type="ECO:0000256" key="3">
    <source>
        <dbReference type="ARBA" id="ARBA00005119"/>
    </source>
</evidence>
<feature type="transmembrane region" description="Helical" evidence="19">
    <location>
        <begin position="48"/>
        <end position="68"/>
    </location>
</feature>
<evidence type="ECO:0000313" key="20">
    <source>
        <dbReference type="EMBL" id="MFC4719542.1"/>
    </source>
</evidence>
<dbReference type="RefSeq" id="WP_204653086.1">
    <property type="nucleotide sequence ID" value="NZ_JAFBFD010000005.1"/>
</dbReference>
<keyword evidence="11 18" id="KW-0812">Transmembrane</keyword>
<comment type="pathway">
    <text evidence="3 18">Phospholipid metabolism; CDP-diacylglycerol biosynthesis; CDP-diacylglycerol from sn-glycerol 3-phosphate: step 3/3.</text>
</comment>
<organism evidence="20 21">
    <name type="scientific">Enterococcus lemanii</name>
    <dbReference type="NCBI Taxonomy" id="1159752"/>
    <lineage>
        <taxon>Bacteria</taxon>
        <taxon>Bacillati</taxon>
        <taxon>Bacillota</taxon>
        <taxon>Bacilli</taxon>
        <taxon>Lactobacillales</taxon>
        <taxon>Enterococcaceae</taxon>
        <taxon>Enterococcus</taxon>
    </lineage>
</organism>
<gene>
    <name evidence="20" type="ORF">ACFO5I_07320</name>
</gene>
<feature type="transmembrane region" description="Helical" evidence="19">
    <location>
        <begin position="135"/>
        <end position="155"/>
    </location>
</feature>
<dbReference type="PANTHER" id="PTHR46382:SF1">
    <property type="entry name" value="PHOSPHATIDATE CYTIDYLYLTRANSFERASE"/>
    <property type="match status" value="1"/>
</dbReference>
<protein>
    <recommendedName>
        <fullName evidence="7 18">Phosphatidate cytidylyltransferase</fullName>
        <ecNumber evidence="6 18">2.7.7.41</ecNumber>
    </recommendedName>
</protein>
<keyword evidence="15 19" id="KW-0472">Membrane</keyword>
<evidence type="ECO:0000256" key="15">
    <source>
        <dbReference type="ARBA" id="ARBA00023136"/>
    </source>
</evidence>
<evidence type="ECO:0000256" key="4">
    <source>
        <dbReference type="ARBA" id="ARBA00005189"/>
    </source>
</evidence>
<proteinExistence type="inferred from homology"/>
<comment type="similarity">
    <text evidence="5 18">Belongs to the CDS family.</text>
</comment>
<feature type="transmembrane region" description="Helical" evidence="19">
    <location>
        <begin position="84"/>
        <end position="100"/>
    </location>
</feature>
<comment type="subcellular location">
    <subcellularLocation>
        <location evidence="2">Cell membrane</location>
        <topology evidence="2">Multi-pass membrane protein</topology>
    </subcellularLocation>
</comment>
<evidence type="ECO:0000256" key="13">
    <source>
        <dbReference type="ARBA" id="ARBA00022989"/>
    </source>
</evidence>
<comment type="pathway">
    <text evidence="4">Lipid metabolism.</text>
</comment>
<feature type="transmembrane region" description="Helical" evidence="19">
    <location>
        <begin position="206"/>
        <end position="225"/>
    </location>
</feature>
<evidence type="ECO:0000256" key="6">
    <source>
        <dbReference type="ARBA" id="ARBA00012487"/>
    </source>
</evidence>
<evidence type="ECO:0000313" key="21">
    <source>
        <dbReference type="Proteomes" id="UP001595969"/>
    </source>
</evidence>
<feature type="transmembrane region" description="Helical" evidence="19">
    <location>
        <begin position="6"/>
        <end position="36"/>
    </location>
</feature>
<accession>A0ABV9MU86</accession>
<keyword evidence="13 19" id="KW-1133">Transmembrane helix</keyword>
<evidence type="ECO:0000256" key="8">
    <source>
        <dbReference type="ARBA" id="ARBA00022475"/>
    </source>
</evidence>